<dbReference type="Proteomes" id="UP000595437">
    <property type="component" value="Chromosome 15"/>
</dbReference>
<reference evidence="2" key="1">
    <citation type="submission" date="2021-01" db="EMBL/GenBank/DDBJ databases">
        <title>Caligus Genome Assembly.</title>
        <authorList>
            <person name="Gallardo-Escarate C."/>
        </authorList>
    </citation>
    <scope>NUCLEOTIDE SEQUENCE [LARGE SCALE GENOMIC DNA]</scope>
</reference>
<evidence type="ECO:0000313" key="1">
    <source>
        <dbReference type="EMBL" id="QQP36146.1"/>
    </source>
</evidence>
<organism evidence="1 2">
    <name type="scientific">Caligus rogercresseyi</name>
    <name type="common">Sea louse</name>
    <dbReference type="NCBI Taxonomy" id="217165"/>
    <lineage>
        <taxon>Eukaryota</taxon>
        <taxon>Metazoa</taxon>
        <taxon>Ecdysozoa</taxon>
        <taxon>Arthropoda</taxon>
        <taxon>Crustacea</taxon>
        <taxon>Multicrustacea</taxon>
        <taxon>Hexanauplia</taxon>
        <taxon>Copepoda</taxon>
        <taxon>Siphonostomatoida</taxon>
        <taxon>Caligidae</taxon>
        <taxon>Caligus</taxon>
    </lineage>
</organism>
<keyword evidence="2" id="KW-1185">Reference proteome</keyword>
<protein>
    <submittedName>
        <fullName evidence="1">Uncharacterized protein</fullName>
    </submittedName>
</protein>
<feature type="non-terminal residue" evidence="1">
    <location>
        <position position="55"/>
    </location>
</feature>
<evidence type="ECO:0000313" key="2">
    <source>
        <dbReference type="Proteomes" id="UP000595437"/>
    </source>
</evidence>
<name>A0A7T8JVX6_CALRO</name>
<sequence>MSQHSKSSAKSDKQDGAVSFKLLHRHAKICFRYLEELFAGYRITWQLIMFKKVIE</sequence>
<dbReference type="EMBL" id="CP045904">
    <property type="protein sequence ID" value="QQP36146.1"/>
    <property type="molecule type" value="Genomic_DNA"/>
</dbReference>
<dbReference type="AlphaFoldDB" id="A0A7T8JVX6"/>
<gene>
    <name evidence="1" type="ORF">FKW44_021151</name>
</gene>
<proteinExistence type="predicted"/>
<accession>A0A7T8JVX6</accession>